<proteinExistence type="predicted"/>
<name>A0A6N3AAB8_9FIRM</name>
<dbReference type="NCBIfam" id="NF040910">
    <property type="entry name" value="CD1375_fam"/>
    <property type="match status" value="1"/>
</dbReference>
<sequence length="58" mass="6567">MLLNIILKTILRKEVKAMAVIYATLIVKGKKTINDVPPVIREQVKQILIDLDLPELAE</sequence>
<organism evidence="1">
    <name type="scientific">[Ruminococcus] torques</name>
    <dbReference type="NCBI Taxonomy" id="33039"/>
    <lineage>
        <taxon>Bacteria</taxon>
        <taxon>Bacillati</taxon>
        <taxon>Bacillota</taxon>
        <taxon>Clostridia</taxon>
        <taxon>Lachnospirales</taxon>
        <taxon>Lachnospiraceae</taxon>
        <taxon>Mediterraneibacter</taxon>
    </lineage>
</organism>
<evidence type="ECO:0000313" key="1">
    <source>
        <dbReference type="EMBL" id="VYT89034.1"/>
    </source>
</evidence>
<dbReference type="InterPro" id="IPR047907">
    <property type="entry name" value="CD1375-like"/>
</dbReference>
<dbReference type="EMBL" id="CACRUQ010000006">
    <property type="protein sequence ID" value="VYT89034.1"/>
    <property type="molecule type" value="Genomic_DNA"/>
</dbReference>
<dbReference type="AlphaFoldDB" id="A0A6N3AAB8"/>
<reference evidence="1" key="1">
    <citation type="submission" date="2019-11" db="EMBL/GenBank/DDBJ databases">
        <authorList>
            <person name="Feng L."/>
        </authorList>
    </citation>
    <scope>NUCLEOTIDE SEQUENCE</scope>
    <source>
        <strain evidence="1">RtorquesLFYP15</strain>
    </source>
</reference>
<protein>
    <submittedName>
        <fullName evidence="1">Uncharacterized protein</fullName>
    </submittedName>
</protein>
<accession>A0A6N3AAB8</accession>
<gene>
    <name evidence="1" type="ORF">RTLFYP15_00962</name>
</gene>